<dbReference type="Proteomes" id="UP000217790">
    <property type="component" value="Unassembled WGS sequence"/>
</dbReference>
<evidence type="ECO:0000313" key="2">
    <source>
        <dbReference type="EMBL" id="PBK83573.1"/>
    </source>
</evidence>
<name>A0A2H3D5G4_ARMGA</name>
<dbReference type="OMA" id="KWHPERE"/>
<dbReference type="OrthoDB" id="3062525at2759"/>
<dbReference type="EMBL" id="KZ293705">
    <property type="protein sequence ID" value="PBK83573.1"/>
    <property type="molecule type" value="Genomic_DNA"/>
</dbReference>
<keyword evidence="3" id="KW-1185">Reference proteome</keyword>
<evidence type="ECO:0000313" key="3">
    <source>
        <dbReference type="Proteomes" id="UP000217790"/>
    </source>
</evidence>
<dbReference type="InParanoid" id="A0A2H3D5G4"/>
<protein>
    <submittedName>
        <fullName evidence="2">Uncharacterized protein</fullName>
    </submittedName>
</protein>
<dbReference type="STRING" id="47427.A0A2H3D5G4"/>
<accession>A0A2H3D5G4</accession>
<organism evidence="2 3">
    <name type="scientific">Armillaria gallica</name>
    <name type="common">Bulbous honey fungus</name>
    <name type="synonym">Armillaria bulbosa</name>
    <dbReference type="NCBI Taxonomy" id="47427"/>
    <lineage>
        <taxon>Eukaryota</taxon>
        <taxon>Fungi</taxon>
        <taxon>Dikarya</taxon>
        <taxon>Basidiomycota</taxon>
        <taxon>Agaricomycotina</taxon>
        <taxon>Agaricomycetes</taxon>
        <taxon>Agaricomycetidae</taxon>
        <taxon>Agaricales</taxon>
        <taxon>Marasmiineae</taxon>
        <taxon>Physalacriaceae</taxon>
        <taxon>Armillaria</taxon>
    </lineage>
</organism>
<feature type="region of interest" description="Disordered" evidence="1">
    <location>
        <begin position="135"/>
        <end position="165"/>
    </location>
</feature>
<proteinExistence type="predicted"/>
<feature type="compositionally biased region" description="Basic and acidic residues" evidence="1">
    <location>
        <begin position="148"/>
        <end position="160"/>
    </location>
</feature>
<evidence type="ECO:0000256" key="1">
    <source>
        <dbReference type="SAM" id="MobiDB-lite"/>
    </source>
</evidence>
<sequence>MQQINIFLQSWKTSSTKLPDDLKILIKTVQKYNVCLDGLALSQSILWDMPIWYHIKLKATRWLFNSGEHVKCLKIRHGIRTVGDTEKLARYLSEDRHRERGRCVCSACTHAREQLGCRSPRKCFQKARSMIRSLPPKWNPLLDPPTELPRDNDADKERDGNTSTFKPHLITMGTITDACRIFTDDNECHNVYNGFGNEPTTPGEVQQSTLMVQP</sequence>
<dbReference type="AlphaFoldDB" id="A0A2H3D5G4"/>
<gene>
    <name evidence="2" type="ORF">ARMGADRAFT_944786</name>
</gene>
<reference evidence="3" key="1">
    <citation type="journal article" date="2017" name="Nat. Ecol. Evol.">
        <title>Genome expansion and lineage-specific genetic innovations in the forest pathogenic fungi Armillaria.</title>
        <authorList>
            <person name="Sipos G."/>
            <person name="Prasanna A.N."/>
            <person name="Walter M.C."/>
            <person name="O'Connor E."/>
            <person name="Balint B."/>
            <person name="Krizsan K."/>
            <person name="Kiss B."/>
            <person name="Hess J."/>
            <person name="Varga T."/>
            <person name="Slot J."/>
            <person name="Riley R."/>
            <person name="Boka B."/>
            <person name="Rigling D."/>
            <person name="Barry K."/>
            <person name="Lee J."/>
            <person name="Mihaltcheva S."/>
            <person name="LaButti K."/>
            <person name="Lipzen A."/>
            <person name="Waldron R."/>
            <person name="Moloney N.M."/>
            <person name="Sperisen C."/>
            <person name="Kredics L."/>
            <person name="Vagvoelgyi C."/>
            <person name="Patrignani A."/>
            <person name="Fitzpatrick D."/>
            <person name="Nagy I."/>
            <person name="Doyle S."/>
            <person name="Anderson J.B."/>
            <person name="Grigoriev I.V."/>
            <person name="Gueldener U."/>
            <person name="Muensterkoetter M."/>
            <person name="Nagy L.G."/>
        </authorList>
    </citation>
    <scope>NUCLEOTIDE SEQUENCE [LARGE SCALE GENOMIC DNA]</scope>
    <source>
        <strain evidence="3">Ar21-2</strain>
    </source>
</reference>